<comment type="caution">
    <text evidence="7">The sequence shown here is derived from an EMBL/GenBank/DDBJ whole genome shotgun (WGS) entry which is preliminary data.</text>
</comment>
<keyword evidence="8" id="KW-1185">Reference proteome</keyword>
<evidence type="ECO:0000256" key="4">
    <source>
        <dbReference type="SAM" id="MobiDB-lite"/>
    </source>
</evidence>
<dbReference type="Gene3D" id="3.40.50.2000">
    <property type="entry name" value="Glycogen Phosphorylase B"/>
    <property type="match status" value="2"/>
</dbReference>
<comment type="subcellular location">
    <subcellularLocation>
        <location evidence="1">Endomembrane system</location>
        <topology evidence="1">Peripheral membrane protein</topology>
    </subcellularLocation>
</comment>
<dbReference type="Proteomes" id="UP001147747">
    <property type="component" value="Unassembled WGS sequence"/>
</dbReference>
<dbReference type="EMBL" id="JAPZBU010000013">
    <property type="protein sequence ID" value="KAJ5369660.1"/>
    <property type="molecule type" value="Genomic_DNA"/>
</dbReference>
<dbReference type="GO" id="GO:0005975">
    <property type="term" value="P:carbohydrate metabolic process"/>
    <property type="evidence" value="ECO:0007669"/>
    <property type="project" value="InterPro"/>
</dbReference>
<evidence type="ECO:0000313" key="7">
    <source>
        <dbReference type="EMBL" id="KAJ5369660.1"/>
    </source>
</evidence>
<evidence type="ECO:0000256" key="2">
    <source>
        <dbReference type="ARBA" id="ARBA00022679"/>
    </source>
</evidence>
<dbReference type="OrthoDB" id="5835829at2759"/>
<dbReference type="PANTHER" id="PTHR48050:SF27">
    <property type="entry name" value="GLUCOSYLTRANSFERASE, PUTATIVE (AFU_ORTHOLOGUE AFUA_7G04880)-RELATED"/>
    <property type="match status" value="1"/>
</dbReference>
<dbReference type="InterPro" id="IPR004276">
    <property type="entry name" value="GlycoTrans_28_N"/>
</dbReference>
<dbReference type="AlphaFoldDB" id="A0A9W9S1M2"/>
<protein>
    <submittedName>
        <fullName evidence="7">Sterol 3-beta-glucosyltransferase</fullName>
    </submittedName>
</protein>
<keyword evidence="3" id="KW-0443">Lipid metabolism</keyword>
<reference evidence="7" key="1">
    <citation type="submission" date="2022-12" db="EMBL/GenBank/DDBJ databases">
        <authorList>
            <person name="Petersen C."/>
        </authorList>
    </citation>
    <scope>NUCLEOTIDE SEQUENCE</scope>
    <source>
        <strain evidence="7">IBT 29677</strain>
    </source>
</reference>
<dbReference type="FunFam" id="3.40.50.2000:FF:000009">
    <property type="entry name" value="Sterol 3-beta-glucosyltransferase UGT80A2"/>
    <property type="match status" value="1"/>
</dbReference>
<feature type="compositionally biased region" description="Basic and acidic residues" evidence="4">
    <location>
        <begin position="1"/>
        <end position="14"/>
    </location>
</feature>
<accession>A0A9W9S1M2</accession>
<dbReference type="PANTHER" id="PTHR48050">
    <property type="entry name" value="STEROL 3-BETA-GLUCOSYLTRANSFERASE"/>
    <property type="match status" value="1"/>
</dbReference>
<dbReference type="GO" id="GO:0016906">
    <property type="term" value="F:sterol 3-beta-glucosyltransferase activity"/>
    <property type="evidence" value="ECO:0007669"/>
    <property type="project" value="UniProtKB-ARBA"/>
</dbReference>
<gene>
    <name evidence="7" type="ORF">N7509_014272</name>
</gene>
<dbReference type="SUPFAM" id="SSF53756">
    <property type="entry name" value="UDP-Glycosyltransferase/glycogen phosphorylase"/>
    <property type="match status" value="1"/>
</dbReference>
<name>A0A9W9S1M2_9EURO</name>
<feature type="domain" description="Glycosyltransferase family 28 N-terminal" evidence="5">
    <location>
        <begin position="90"/>
        <end position="238"/>
    </location>
</feature>
<dbReference type="FunFam" id="3.40.50.2000:FF:000100">
    <property type="entry name" value="Glycosyltransferase family 1 protein"/>
    <property type="match status" value="1"/>
</dbReference>
<sequence>MEKPPLPDRADTNREPSPPPYTPYVDPQVTAESGDVKTDGRIDVNLNSKLAKSLAQIAKQELKELKDNYPPLSQQTEPRPSQVCDIKLNIVIQIVGSRGDVQPFIALGNALQSHGHRVRIATHGVFEKFVKDSFLEFFPIGGDPAQLMAYMVKNPGLIPQMQTLRDGEIKKKQRMVAEMLDGCWRSCIADDPTSQEPFVADAIIANPPSFAHVHCAQALGIPVHLMFTMPWSTTRAFPHPLANLSQSLNPEIMNTPTANWVSYGIVEWLTWQGLGDVINRFRSSIDLASVPATEGPCLAEALEIPFTYCWSPALVPRPTDWPSHIDVVGFFFADTPEYTPPPDLAEFLQAGPPPVYIGFGSIVVDDPQKLIKTVVEAVKLAGIRAIVSKGWSELAGTSDENIYYIGDCPHGWLFQQVAAVVHHGGAGTTACGLQNGKPTTIVPFFGDQPFWGDMVAKAGAGPEPIPHKDLEPELLASAMQFCLTPEASEAAQEIAIKMQADSGVSAAVDSFHRNLPLDRMRCSIMPDQVAVWKYKNEKHRLILSKTAAEVLIEHNKINSENIKCYPANPILIVNRRWDPLTGVLSAATATGANMAKSTGEMFYNPYKEFKRSRTNATGDPSSSRSLENRQDSFGTAGKMAGAGLQGFGKFSGTYLRGVMVDIPHAAAEGFRRAPQLYGEKPKEYGHVSDWKSGIAVGGKNFVGGMAGGVAGMFTEPLKGALDGGKDGAIKGLTRGALGMATKMPSGEFRRFVCATECNANTLPFAEAGIGLMAYPFHGISKSIEAAFRTKTPKAIVAARLREGYAHAQRLNLSKEEQEEIIQIFEILLSSMPR</sequence>
<dbReference type="GO" id="GO:0006629">
    <property type="term" value="P:lipid metabolic process"/>
    <property type="evidence" value="ECO:0007669"/>
    <property type="project" value="UniProtKB-KW"/>
</dbReference>
<feature type="region of interest" description="Disordered" evidence="4">
    <location>
        <begin position="612"/>
        <end position="631"/>
    </location>
</feature>
<dbReference type="GeneID" id="81377889"/>
<evidence type="ECO:0000313" key="8">
    <source>
        <dbReference type="Proteomes" id="UP001147747"/>
    </source>
</evidence>
<evidence type="ECO:0000256" key="1">
    <source>
        <dbReference type="ARBA" id="ARBA00004184"/>
    </source>
</evidence>
<dbReference type="InterPro" id="IPR050426">
    <property type="entry name" value="Glycosyltransferase_28"/>
</dbReference>
<feature type="compositionally biased region" description="Polar residues" evidence="4">
    <location>
        <begin position="614"/>
        <end position="625"/>
    </location>
</feature>
<evidence type="ECO:0000256" key="3">
    <source>
        <dbReference type="ARBA" id="ARBA00023098"/>
    </source>
</evidence>
<feature type="domain" description="Erythromycin biosynthesis protein CIII-like C-terminal" evidence="6">
    <location>
        <begin position="399"/>
        <end position="501"/>
    </location>
</feature>
<evidence type="ECO:0000259" key="6">
    <source>
        <dbReference type="Pfam" id="PF06722"/>
    </source>
</evidence>
<reference evidence="7" key="2">
    <citation type="journal article" date="2023" name="IMA Fungus">
        <title>Comparative genomic study of the Penicillium genus elucidates a diverse pangenome and 15 lateral gene transfer events.</title>
        <authorList>
            <person name="Petersen C."/>
            <person name="Sorensen T."/>
            <person name="Nielsen M.R."/>
            <person name="Sondergaard T.E."/>
            <person name="Sorensen J.L."/>
            <person name="Fitzpatrick D.A."/>
            <person name="Frisvad J.C."/>
            <person name="Nielsen K.L."/>
        </authorList>
    </citation>
    <scope>NUCLEOTIDE SEQUENCE</scope>
    <source>
        <strain evidence="7">IBT 29677</strain>
    </source>
</reference>
<dbReference type="Pfam" id="PF06722">
    <property type="entry name" value="EryCIII-like_C"/>
    <property type="match status" value="1"/>
</dbReference>
<dbReference type="InterPro" id="IPR010610">
    <property type="entry name" value="EryCIII-like_C"/>
</dbReference>
<dbReference type="GO" id="GO:0012505">
    <property type="term" value="C:endomembrane system"/>
    <property type="evidence" value="ECO:0007669"/>
    <property type="project" value="UniProtKB-SubCell"/>
</dbReference>
<dbReference type="CDD" id="cd03784">
    <property type="entry name" value="GT1_Gtf-like"/>
    <property type="match status" value="1"/>
</dbReference>
<dbReference type="Pfam" id="PF03033">
    <property type="entry name" value="Glyco_transf_28"/>
    <property type="match status" value="1"/>
</dbReference>
<feature type="region of interest" description="Disordered" evidence="4">
    <location>
        <begin position="1"/>
        <end position="36"/>
    </location>
</feature>
<organism evidence="7 8">
    <name type="scientific">Penicillium cosmopolitanum</name>
    <dbReference type="NCBI Taxonomy" id="1131564"/>
    <lineage>
        <taxon>Eukaryota</taxon>
        <taxon>Fungi</taxon>
        <taxon>Dikarya</taxon>
        <taxon>Ascomycota</taxon>
        <taxon>Pezizomycotina</taxon>
        <taxon>Eurotiomycetes</taxon>
        <taxon>Eurotiomycetidae</taxon>
        <taxon>Eurotiales</taxon>
        <taxon>Aspergillaceae</taxon>
        <taxon>Penicillium</taxon>
    </lineage>
</organism>
<keyword evidence="2" id="KW-0808">Transferase</keyword>
<evidence type="ECO:0000259" key="5">
    <source>
        <dbReference type="Pfam" id="PF03033"/>
    </source>
</evidence>
<dbReference type="InterPro" id="IPR002213">
    <property type="entry name" value="UDP_glucos_trans"/>
</dbReference>
<dbReference type="RefSeq" id="XP_056480898.1">
    <property type="nucleotide sequence ID" value="XM_056638909.1"/>
</dbReference>
<proteinExistence type="predicted"/>